<dbReference type="PANTHER" id="PTHR33799">
    <property type="entry name" value="PTS PERMEASE-RELATED-RELATED"/>
    <property type="match status" value="1"/>
</dbReference>
<dbReference type="GO" id="GO:0009401">
    <property type="term" value="P:phosphoenolpyruvate-dependent sugar phosphotransferase system"/>
    <property type="evidence" value="ECO:0007669"/>
    <property type="project" value="InterPro"/>
</dbReference>
<feature type="domain" description="PTS EIIA type-4" evidence="2">
    <location>
        <begin position="1"/>
        <end position="122"/>
    </location>
</feature>
<dbReference type="Gene3D" id="3.40.50.510">
    <property type="entry name" value="Phosphotransferase system, mannose-type IIA component"/>
    <property type="match status" value="1"/>
</dbReference>
<name>E7MLU3_9FIRM</name>
<dbReference type="Pfam" id="PF03610">
    <property type="entry name" value="EIIA-man"/>
    <property type="match status" value="1"/>
</dbReference>
<dbReference type="InterPro" id="IPR051471">
    <property type="entry name" value="Bacterial_PTS_sugar_comp"/>
</dbReference>
<proteinExistence type="predicted"/>
<dbReference type="EMBL" id="AECQ01000007">
    <property type="protein sequence ID" value="EFW24949.1"/>
    <property type="molecule type" value="Genomic_DNA"/>
</dbReference>
<dbReference type="InterPro" id="IPR004701">
    <property type="entry name" value="PTS_EIIA_man-typ"/>
</dbReference>
<dbReference type="eggNOG" id="COG2893">
    <property type="taxonomic scope" value="Bacteria"/>
</dbReference>
<accession>E7MLU3</accession>
<evidence type="ECO:0000259" key="2">
    <source>
        <dbReference type="PROSITE" id="PS51096"/>
    </source>
</evidence>
<keyword evidence="4" id="KW-1185">Reference proteome</keyword>
<dbReference type="SUPFAM" id="SSF53062">
    <property type="entry name" value="PTS system fructose IIA component-like"/>
    <property type="match status" value="1"/>
</dbReference>
<dbReference type="Proteomes" id="UP000004097">
    <property type="component" value="Unassembled WGS sequence"/>
</dbReference>
<sequence length="128" mass="14229">MIQIVLCGHGHYGTSTLESIHMLAGNVDSYSAVDFTKEMDMNQLQAEIEKLLHAFKDETILFVCDIANGTPFKICCMETTMHTNVYVLAGVNLAAILETVFIDKDDVHALISTMENVTKESILSYPKK</sequence>
<organism evidence="3 4">
    <name type="scientific">Solobacterium moorei F0204</name>
    <dbReference type="NCBI Taxonomy" id="706433"/>
    <lineage>
        <taxon>Bacteria</taxon>
        <taxon>Bacillati</taxon>
        <taxon>Bacillota</taxon>
        <taxon>Erysipelotrichia</taxon>
        <taxon>Erysipelotrichales</taxon>
        <taxon>Erysipelotrichaceae</taxon>
        <taxon>Solobacterium</taxon>
    </lineage>
</organism>
<keyword evidence="1" id="KW-0808">Transferase</keyword>
<evidence type="ECO:0000313" key="3">
    <source>
        <dbReference type="EMBL" id="EFW24949.1"/>
    </source>
</evidence>
<reference evidence="3 4" key="1">
    <citation type="submission" date="2010-08" db="EMBL/GenBank/DDBJ databases">
        <authorList>
            <person name="Weinstock G."/>
            <person name="Sodergren E."/>
            <person name="Clifton S."/>
            <person name="Fulton L."/>
            <person name="Fulton B."/>
            <person name="Courtney L."/>
            <person name="Fronick C."/>
            <person name="Harrison M."/>
            <person name="Strong C."/>
            <person name="Farmer C."/>
            <person name="Delahaunty K."/>
            <person name="Markovic C."/>
            <person name="Hall O."/>
            <person name="Minx P."/>
            <person name="Tomlinson C."/>
            <person name="Mitreva M."/>
            <person name="Hou S."/>
            <person name="Chen J."/>
            <person name="Wollam A."/>
            <person name="Pepin K.H."/>
            <person name="Johnson M."/>
            <person name="Bhonagiri V."/>
            <person name="Zhang X."/>
            <person name="Suruliraj S."/>
            <person name="Warren W."/>
            <person name="Chinwalla A."/>
            <person name="Mardis E.R."/>
            <person name="Wilson R.K."/>
        </authorList>
    </citation>
    <scope>NUCLEOTIDE SEQUENCE [LARGE SCALE GENOMIC DNA]</scope>
    <source>
        <strain evidence="3 4">F0204</strain>
    </source>
</reference>
<dbReference type="PANTHER" id="PTHR33799:SF1">
    <property type="entry name" value="PTS SYSTEM MANNOSE-SPECIFIC EIIAB COMPONENT-RELATED"/>
    <property type="match status" value="1"/>
</dbReference>
<dbReference type="InterPro" id="IPR036662">
    <property type="entry name" value="PTS_EIIA_man-typ_sf"/>
</dbReference>
<protein>
    <submittedName>
        <fullName evidence="3">PTS system fructose IIA component</fullName>
    </submittedName>
</protein>
<dbReference type="GO" id="GO:0016020">
    <property type="term" value="C:membrane"/>
    <property type="evidence" value="ECO:0007669"/>
    <property type="project" value="InterPro"/>
</dbReference>
<gene>
    <name evidence="3" type="ORF">HMPREF9430_00506</name>
</gene>
<evidence type="ECO:0000256" key="1">
    <source>
        <dbReference type="ARBA" id="ARBA00022679"/>
    </source>
</evidence>
<dbReference type="PROSITE" id="PS51096">
    <property type="entry name" value="PTS_EIIA_TYPE_4"/>
    <property type="match status" value="1"/>
</dbReference>
<dbReference type="STRING" id="706433.HMPREF9430_00506"/>
<dbReference type="RefSeq" id="WP_006525346.1">
    <property type="nucleotide sequence ID" value="NZ_GL637648.1"/>
</dbReference>
<dbReference type="OrthoDB" id="9799827at2"/>
<dbReference type="HOGENOM" id="CLU_123235_1_0_9"/>
<dbReference type="AlphaFoldDB" id="E7MLU3"/>
<comment type="caution">
    <text evidence="3">The sequence shown here is derived from an EMBL/GenBank/DDBJ whole genome shotgun (WGS) entry which is preliminary data.</text>
</comment>
<dbReference type="GO" id="GO:0016740">
    <property type="term" value="F:transferase activity"/>
    <property type="evidence" value="ECO:0007669"/>
    <property type="project" value="UniProtKB-KW"/>
</dbReference>
<evidence type="ECO:0000313" key="4">
    <source>
        <dbReference type="Proteomes" id="UP000004097"/>
    </source>
</evidence>